<proteinExistence type="predicted"/>
<dbReference type="EMBL" id="MT993565">
    <property type="protein sequence ID" value="QPB10671.1"/>
    <property type="molecule type" value="Genomic_RNA"/>
</dbReference>
<sequence>MCNCFKHITSLLESCRHNDHSSRVLYINDSNTKIKCFAFSLVLYINANPIAFSVLPRKILINNEPLLVEYGGVSGKLFHITPSLQVFDE</sequence>
<protein>
    <submittedName>
        <fullName evidence="1">NS6 protein</fullName>
    </submittedName>
</protein>
<accession>A0A8E4QJH4</accession>
<name>A0A8E4QJH4_9NIDO</name>
<organism evidence="1">
    <name type="scientific">Shorebird deltacoronavirus</name>
    <dbReference type="NCBI Taxonomy" id="2776968"/>
    <lineage>
        <taxon>Viruses</taxon>
        <taxon>Riboviria</taxon>
        <taxon>Orthornavirae</taxon>
        <taxon>Pisuviricota</taxon>
        <taxon>Pisoniviricetes</taxon>
        <taxon>Nidovirales</taxon>
        <taxon>Cornidovirineae</taxon>
        <taxon>Coronaviridae</taxon>
        <taxon>Orthocoronavirinae</taxon>
        <taxon>Deltacoronavirus</taxon>
    </lineage>
</organism>
<gene>
    <name evidence="1" type="primary">NS6</name>
</gene>
<evidence type="ECO:0000313" key="1">
    <source>
        <dbReference type="EMBL" id="QPB10671.1"/>
    </source>
</evidence>
<reference evidence="1" key="1">
    <citation type="journal article" date="2021" name="Virology (Lond)">
        <title>RNA virome abundance and diversity is associated with host age in a bird species.</title>
        <authorList>
            <person name="Wille M."/>
            <person name="Shi M."/>
            <person name="Hurt A.C."/>
            <person name="Klaassen M."/>
            <person name="Holmes E.C."/>
        </authorList>
    </citation>
    <scope>NUCLEOTIDE SEQUENCE</scope>
    <source>
        <strain evidence="1">MW01_1o</strain>
    </source>
</reference>